<dbReference type="EMBL" id="MN739706">
    <property type="protein sequence ID" value="QHT22159.1"/>
    <property type="molecule type" value="Genomic_DNA"/>
</dbReference>
<accession>A0A6C0E1J3</accession>
<protein>
    <submittedName>
        <fullName evidence="2">Uncharacterized protein</fullName>
    </submittedName>
</protein>
<name>A0A6C0E1J3_9ZZZZ</name>
<evidence type="ECO:0000256" key="1">
    <source>
        <dbReference type="SAM" id="Coils"/>
    </source>
</evidence>
<reference evidence="2" key="1">
    <citation type="journal article" date="2020" name="Nature">
        <title>Giant virus diversity and host interactions through global metagenomics.</title>
        <authorList>
            <person name="Schulz F."/>
            <person name="Roux S."/>
            <person name="Paez-Espino D."/>
            <person name="Jungbluth S."/>
            <person name="Walsh D.A."/>
            <person name="Denef V.J."/>
            <person name="McMahon K.D."/>
            <person name="Konstantinidis K.T."/>
            <person name="Eloe-Fadrosh E.A."/>
            <person name="Kyrpides N.C."/>
            <person name="Woyke T."/>
        </authorList>
    </citation>
    <scope>NUCLEOTIDE SEQUENCE</scope>
    <source>
        <strain evidence="2">GVMAG-M-3300023179-103</strain>
    </source>
</reference>
<proteinExistence type="predicted"/>
<evidence type="ECO:0000313" key="2">
    <source>
        <dbReference type="EMBL" id="QHT22159.1"/>
    </source>
</evidence>
<sequence>MKTKIYKTDKIILRKKKLLDNLSENKLEYIKNGVCDSYIKFGVPELEIVVENINTSTNMKINRLVELIEKLKEQGKKYNENVSYYQKYIRNGGDINYMIREGLKEEYYLNDETYNFYLNAYKDENIAEKYANKNTELKIKLF</sequence>
<dbReference type="AlphaFoldDB" id="A0A6C0E1J3"/>
<keyword evidence="1" id="KW-0175">Coiled coil</keyword>
<feature type="coiled-coil region" evidence="1">
    <location>
        <begin position="54"/>
        <end position="81"/>
    </location>
</feature>
<organism evidence="2">
    <name type="scientific">viral metagenome</name>
    <dbReference type="NCBI Taxonomy" id="1070528"/>
    <lineage>
        <taxon>unclassified sequences</taxon>
        <taxon>metagenomes</taxon>
        <taxon>organismal metagenomes</taxon>
    </lineage>
</organism>